<evidence type="ECO:0000256" key="3">
    <source>
        <dbReference type="ARBA" id="ARBA00022692"/>
    </source>
</evidence>
<comment type="similarity">
    <text evidence="2">Belongs to the EamA transporter family.</text>
</comment>
<keyword evidence="5 6" id="KW-0472">Membrane</keyword>
<evidence type="ECO:0000256" key="1">
    <source>
        <dbReference type="ARBA" id="ARBA00004141"/>
    </source>
</evidence>
<feature type="transmembrane region" description="Helical" evidence="6">
    <location>
        <begin position="85"/>
        <end position="104"/>
    </location>
</feature>
<feature type="transmembrane region" description="Helical" evidence="6">
    <location>
        <begin position="241"/>
        <end position="259"/>
    </location>
</feature>
<reference evidence="8 9" key="1">
    <citation type="submission" date="2017-03" db="EMBL/GenBank/DDBJ databases">
        <authorList>
            <person name="Afonso C.L."/>
            <person name="Miller P.J."/>
            <person name="Scott M.A."/>
            <person name="Spackman E."/>
            <person name="Goraichik I."/>
            <person name="Dimitrov K.M."/>
            <person name="Suarez D.L."/>
            <person name="Swayne D.E."/>
        </authorList>
    </citation>
    <scope>NUCLEOTIDE SEQUENCE [LARGE SCALE GENOMIC DNA]</scope>
    <source>
        <strain evidence="8 9">CECT 7450</strain>
    </source>
</reference>
<feature type="transmembrane region" description="Helical" evidence="6">
    <location>
        <begin position="209"/>
        <end position="232"/>
    </location>
</feature>
<evidence type="ECO:0000256" key="6">
    <source>
        <dbReference type="SAM" id="Phobius"/>
    </source>
</evidence>
<keyword evidence="4 6" id="KW-1133">Transmembrane helix</keyword>
<evidence type="ECO:0000256" key="4">
    <source>
        <dbReference type="ARBA" id="ARBA00022989"/>
    </source>
</evidence>
<comment type="subcellular location">
    <subcellularLocation>
        <location evidence="1">Membrane</location>
        <topology evidence="1">Multi-pass membrane protein</topology>
    </subcellularLocation>
</comment>
<proteinExistence type="inferred from homology"/>
<dbReference type="AlphaFoldDB" id="A0A1X6ZV92"/>
<dbReference type="InterPro" id="IPR050638">
    <property type="entry name" value="AA-Vitamin_Transporters"/>
</dbReference>
<feature type="domain" description="EamA" evidence="7">
    <location>
        <begin position="6"/>
        <end position="133"/>
    </location>
</feature>
<feature type="transmembrane region" description="Helical" evidence="6">
    <location>
        <begin position="116"/>
        <end position="134"/>
    </location>
</feature>
<evidence type="ECO:0000313" key="9">
    <source>
        <dbReference type="Proteomes" id="UP000193061"/>
    </source>
</evidence>
<accession>A0A1X6ZV92</accession>
<sequence length="289" mass="30831">MNNAALFIMTVFVWGTSWIAITWQIGPIPVMVSVAYRMGLASVLLLLVLAAFGKLVFPKVWRFVVLQAALLFSLNFVALYNATSFITSGQVSVIFSLASIFNALNLRLFFGTAITWRVLCAGLIGFLGLALLFWQDLAISTNKDALIGIAWATLGTSLFSLGNMASRKNSALGVTPVIANAWGMGLGAVLLLLIAITRGIPIPLPSDTQYIAALLYLSVFASVIGFTCYLMLVDRIGAAQAGYATVLFPIVALIVSSIFESFEWTGLAIAGIALTIAGNLVMFGGSRQT</sequence>
<evidence type="ECO:0000313" key="8">
    <source>
        <dbReference type="EMBL" id="SLN62158.1"/>
    </source>
</evidence>
<evidence type="ECO:0000259" key="7">
    <source>
        <dbReference type="Pfam" id="PF00892"/>
    </source>
</evidence>
<dbReference type="InterPro" id="IPR037185">
    <property type="entry name" value="EmrE-like"/>
</dbReference>
<keyword evidence="9" id="KW-1185">Reference proteome</keyword>
<dbReference type="SUPFAM" id="SSF103481">
    <property type="entry name" value="Multidrug resistance efflux transporter EmrE"/>
    <property type="match status" value="2"/>
</dbReference>
<name>A0A1X6ZV92_9RHOB</name>
<organism evidence="8 9">
    <name type="scientific">Roseovarius albus</name>
    <dbReference type="NCBI Taxonomy" id="1247867"/>
    <lineage>
        <taxon>Bacteria</taxon>
        <taxon>Pseudomonadati</taxon>
        <taxon>Pseudomonadota</taxon>
        <taxon>Alphaproteobacteria</taxon>
        <taxon>Rhodobacterales</taxon>
        <taxon>Roseobacteraceae</taxon>
        <taxon>Roseovarius</taxon>
    </lineage>
</organism>
<feature type="transmembrane region" description="Helical" evidence="6">
    <location>
        <begin position="60"/>
        <end position="79"/>
    </location>
</feature>
<dbReference type="InterPro" id="IPR000620">
    <property type="entry name" value="EamA_dom"/>
</dbReference>
<evidence type="ECO:0000256" key="5">
    <source>
        <dbReference type="ARBA" id="ARBA00023136"/>
    </source>
</evidence>
<gene>
    <name evidence="8" type="ORF">ROA7450_03251</name>
</gene>
<feature type="transmembrane region" description="Helical" evidence="6">
    <location>
        <begin position="177"/>
        <end position="197"/>
    </location>
</feature>
<dbReference type="GO" id="GO:0016020">
    <property type="term" value="C:membrane"/>
    <property type="evidence" value="ECO:0007669"/>
    <property type="project" value="UniProtKB-SubCell"/>
</dbReference>
<feature type="transmembrane region" description="Helical" evidence="6">
    <location>
        <begin position="146"/>
        <end position="165"/>
    </location>
</feature>
<dbReference type="OrthoDB" id="2352272at2"/>
<protein>
    <submittedName>
        <fullName evidence="8">Putative DMT superfamily transporter inner membrane protein</fullName>
    </submittedName>
</protein>
<feature type="transmembrane region" description="Helical" evidence="6">
    <location>
        <begin position="265"/>
        <end position="285"/>
    </location>
</feature>
<dbReference type="RefSeq" id="WP_085806959.1">
    <property type="nucleotide sequence ID" value="NZ_FWFX01000011.1"/>
</dbReference>
<dbReference type="PANTHER" id="PTHR32322:SF2">
    <property type="entry name" value="EAMA DOMAIN-CONTAINING PROTEIN"/>
    <property type="match status" value="1"/>
</dbReference>
<keyword evidence="3 6" id="KW-0812">Transmembrane</keyword>
<dbReference type="PANTHER" id="PTHR32322">
    <property type="entry name" value="INNER MEMBRANE TRANSPORTER"/>
    <property type="match status" value="1"/>
</dbReference>
<feature type="transmembrane region" description="Helical" evidence="6">
    <location>
        <begin position="35"/>
        <end position="53"/>
    </location>
</feature>
<feature type="domain" description="EamA" evidence="7">
    <location>
        <begin position="147"/>
        <end position="283"/>
    </location>
</feature>
<dbReference type="Pfam" id="PF00892">
    <property type="entry name" value="EamA"/>
    <property type="match status" value="2"/>
</dbReference>
<evidence type="ECO:0000256" key="2">
    <source>
        <dbReference type="ARBA" id="ARBA00007362"/>
    </source>
</evidence>
<dbReference type="EMBL" id="FWFX01000011">
    <property type="protein sequence ID" value="SLN62158.1"/>
    <property type="molecule type" value="Genomic_DNA"/>
</dbReference>
<dbReference type="Proteomes" id="UP000193061">
    <property type="component" value="Unassembled WGS sequence"/>
</dbReference>